<evidence type="ECO:0000313" key="3">
    <source>
        <dbReference type="Proteomes" id="UP001159363"/>
    </source>
</evidence>
<keyword evidence="3" id="KW-1185">Reference proteome</keyword>
<dbReference type="Proteomes" id="UP001159363">
    <property type="component" value="Chromosome 16"/>
</dbReference>
<sequence>MRVIEVRLWSGAGTKGSGKREISEKTRRLAEIVRHVFPLAWHQCEGITPYSGFELKRFEVENMQPEARSRNSGCGEPSGSGQKDYLIRDGMYEDDEPAERRVVVRVKSADCEHRRVRNVNKILWITIGTPLDDSGPMADLHGNKQRIPYCQVWGNSGQSLWQQPINRQVSSDEFATRAILLRFCTRGCSLRERRPFRPWPRVIITARPGGLKSPANGPVRQSYCRPELSRGIIAVVRLPPLSPLACHNNLVGKSPAGYRI</sequence>
<accession>A0ABQ9G0L4</accession>
<gene>
    <name evidence="2" type="ORF">PR048_033558</name>
</gene>
<comment type="caution">
    <text evidence="2">The sequence shown here is derived from an EMBL/GenBank/DDBJ whole genome shotgun (WGS) entry which is preliminary data.</text>
</comment>
<proteinExistence type="predicted"/>
<evidence type="ECO:0000313" key="2">
    <source>
        <dbReference type="EMBL" id="KAJ8866034.1"/>
    </source>
</evidence>
<protein>
    <submittedName>
        <fullName evidence="2">Uncharacterized protein</fullName>
    </submittedName>
</protein>
<evidence type="ECO:0000256" key="1">
    <source>
        <dbReference type="SAM" id="MobiDB-lite"/>
    </source>
</evidence>
<dbReference type="EMBL" id="JARBHB010000017">
    <property type="protein sequence ID" value="KAJ8866034.1"/>
    <property type="molecule type" value="Genomic_DNA"/>
</dbReference>
<organism evidence="2 3">
    <name type="scientific">Dryococelus australis</name>
    <dbReference type="NCBI Taxonomy" id="614101"/>
    <lineage>
        <taxon>Eukaryota</taxon>
        <taxon>Metazoa</taxon>
        <taxon>Ecdysozoa</taxon>
        <taxon>Arthropoda</taxon>
        <taxon>Hexapoda</taxon>
        <taxon>Insecta</taxon>
        <taxon>Pterygota</taxon>
        <taxon>Neoptera</taxon>
        <taxon>Polyneoptera</taxon>
        <taxon>Phasmatodea</taxon>
        <taxon>Verophasmatodea</taxon>
        <taxon>Anareolatae</taxon>
        <taxon>Phasmatidae</taxon>
        <taxon>Eurycanthinae</taxon>
        <taxon>Dryococelus</taxon>
    </lineage>
</organism>
<feature type="region of interest" description="Disordered" evidence="1">
    <location>
        <begin position="64"/>
        <end position="86"/>
    </location>
</feature>
<name>A0ABQ9G0L4_9NEOP</name>
<reference evidence="2 3" key="1">
    <citation type="submission" date="2023-02" db="EMBL/GenBank/DDBJ databases">
        <title>LHISI_Scaffold_Assembly.</title>
        <authorList>
            <person name="Stuart O.P."/>
            <person name="Cleave R."/>
            <person name="Magrath M.J.L."/>
            <person name="Mikheyev A.S."/>
        </authorList>
    </citation>
    <scope>NUCLEOTIDE SEQUENCE [LARGE SCALE GENOMIC DNA]</scope>
    <source>
        <strain evidence="2">Daus_M_001</strain>
        <tissue evidence="2">Leg muscle</tissue>
    </source>
</reference>